<keyword evidence="5" id="KW-1185">Reference proteome</keyword>
<keyword evidence="1" id="KW-0004">4Fe-4S</keyword>
<keyword evidence="3" id="KW-0560">Oxidoreductase</keyword>
<accession>A0A5F2EUF4</accession>
<accession>A0A2S0WQN4</accession>
<organism evidence="4 5">
    <name type="scientific">Aeromicrobium chenweiae</name>
    <dbReference type="NCBI Taxonomy" id="2079793"/>
    <lineage>
        <taxon>Bacteria</taxon>
        <taxon>Bacillati</taxon>
        <taxon>Actinomycetota</taxon>
        <taxon>Actinomycetes</taxon>
        <taxon>Propionibacteriales</taxon>
        <taxon>Nocardioidaceae</taxon>
        <taxon>Aeromicrobium</taxon>
    </lineage>
</organism>
<name>A0A2S0WQN4_9ACTN</name>
<evidence type="ECO:0000256" key="2">
    <source>
        <dbReference type="ARBA" id="ARBA00022617"/>
    </source>
</evidence>
<gene>
    <name evidence="4" type="ORF">C3E78_16200</name>
</gene>
<keyword evidence="2" id="KW-0408">Iron</keyword>
<dbReference type="PANTHER" id="PTHR32439:SF9">
    <property type="entry name" value="BLR3264 PROTEIN"/>
    <property type="match status" value="1"/>
</dbReference>
<protein>
    <submittedName>
        <fullName evidence="4">Sulfite reductase subunit beta</fullName>
    </submittedName>
</protein>
<dbReference type="KEGG" id="aez:C3E78_16200"/>
<dbReference type="GO" id="GO:0016491">
    <property type="term" value="F:oxidoreductase activity"/>
    <property type="evidence" value="ECO:0007669"/>
    <property type="project" value="UniProtKB-KW"/>
</dbReference>
<evidence type="ECO:0000313" key="4">
    <source>
        <dbReference type="EMBL" id="AWB93627.1"/>
    </source>
</evidence>
<keyword evidence="2" id="KW-0479">Metal-binding</keyword>
<evidence type="ECO:0000256" key="1">
    <source>
        <dbReference type="ARBA" id="ARBA00022485"/>
    </source>
</evidence>
<dbReference type="GO" id="GO:0051539">
    <property type="term" value="F:4 iron, 4 sulfur cluster binding"/>
    <property type="evidence" value="ECO:0007669"/>
    <property type="project" value="UniProtKB-KW"/>
</dbReference>
<dbReference type="InterPro" id="IPR005117">
    <property type="entry name" value="NiRdtase/SiRdtase_haem-b_fer"/>
</dbReference>
<keyword evidence="1" id="KW-0411">Iron-sulfur</keyword>
<proteinExistence type="predicted"/>
<keyword evidence="2" id="KW-0349">Heme</keyword>
<dbReference type="Proteomes" id="UP000244384">
    <property type="component" value="Chromosome"/>
</dbReference>
<dbReference type="InterPro" id="IPR051329">
    <property type="entry name" value="NIR_SIR_4Fe-4S"/>
</dbReference>
<dbReference type="InterPro" id="IPR036136">
    <property type="entry name" value="Nit/Sulf_reduc_fer-like_dom_sf"/>
</dbReference>
<sequence>MSRTYTDRCPGVLRPWIADDGAIVRLRLVGGMLPARSLPALVDIAEKHADGSVLLTKRTNLQLRGIAHEDGCVSPELVDALTDAGFLPSPSHELVRNIMVSPLTGRVGGQADLRGLATDLDRRICAEPELARLAGRFLFVLDDGRGDIGARSLDLGVTAVDPAHVQLRVGTHHWGEVVAIDEAAEALVAYAMRFLDGAGTGDTALWHVDELPRGGAELLGQHHARDVRTQVTALPLPYGIIAQGGHLETEHVTVPDGRLRRDLVEAVTGHWAEEVIVTPWRSILLPDLDIE</sequence>
<evidence type="ECO:0000313" key="5">
    <source>
        <dbReference type="Proteomes" id="UP000244384"/>
    </source>
</evidence>
<dbReference type="SUPFAM" id="SSF55124">
    <property type="entry name" value="Nitrite/Sulfite reductase N-terminal domain-like"/>
    <property type="match status" value="2"/>
</dbReference>
<dbReference type="AlphaFoldDB" id="A0A2S0WQN4"/>
<dbReference type="Pfam" id="PF03460">
    <property type="entry name" value="NIR_SIR_ferr"/>
    <property type="match status" value="1"/>
</dbReference>
<dbReference type="Gene3D" id="3.90.480.20">
    <property type="match status" value="1"/>
</dbReference>
<dbReference type="PANTHER" id="PTHR32439">
    <property type="entry name" value="FERREDOXIN--NITRITE REDUCTASE, CHLOROPLASTIC"/>
    <property type="match status" value="1"/>
</dbReference>
<dbReference type="EMBL" id="CP026952">
    <property type="protein sequence ID" value="AWB93627.1"/>
    <property type="molecule type" value="Genomic_DNA"/>
</dbReference>
<dbReference type="OrthoDB" id="105450at2"/>
<dbReference type="RefSeq" id="WP_108580172.1">
    <property type="nucleotide sequence ID" value="NZ_CP026952.1"/>
</dbReference>
<evidence type="ECO:0000256" key="3">
    <source>
        <dbReference type="ARBA" id="ARBA00023002"/>
    </source>
</evidence>
<reference evidence="5" key="1">
    <citation type="submission" date="2018-01" db="EMBL/GenBank/DDBJ databases">
        <authorList>
            <person name="Li J."/>
        </authorList>
    </citation>
    <scope>NUCLEOTIDE SEQUENCE [LARGE SCALE GENOMIC DNA]</scope>
    <source>
        <strain evidence="5">592</strain>
    </source>
</reference>